<proteinExistence type="predicted"/>
<evidence type="ECO:0000256" key="1">
    <source>
        <dbReference type="SAM" id="MobiDB-lite"/>
    </source>
</evidence>
<evidence type="ECO:0000313" key="2">
    <source>
        <dbReference type="EMBL" id="MPM76611.1"/>
    </source>
</evidence>
<feature type="region of interest" description="Disordered" evidence="1">
    <location>
        <begin position="1"/>
        <end position="22"/>
    </location>
</feature>
<organism evidence="2">
    <name type="scientific">bioreactor metagenome</name>
    <dbReference type="NCBI Taxonomy" id="1076179"/>
    <lineage>
        <taxon>unclassified sequences</taxon>
        <taxon>metagenomes</taxon>
        <taxon>ecological metagenomes</taxon>
    </lineage>
</organism>
<name>A0A645CI43_9ZZZZ</name>
<reference evidence="2" key="1">
    <citation type="submission" date="2019-08" db="EMBL/GenBank/DDBJ databases">
        <authorList>
            <person name="Kucharzyk K."/>
            <person name="Murdoch R.W."/>
            <person name="Higgins S."/>
            <person name="Loffler F."/>
        </authorList>
    </citation>
    <scope>NUCLEOTIDE SEQUENCE</scope>
</reference>
<dbReference type="AlphaFoldDB" id="A0A645CI43"/>
<protein>
    <submittedName>
        <fullName evidence="2">Uncharacterized protein</fullName>
    </submittedName>
</protein>
<dbReference type="EMBL" id="VSSQ01027386">
    <property type="protein sequence ID" value="MPM76611.1"/>
    <property type="molecule type" value="Genomic_DNA"/>
</dbReference>
<sequence length="203" mass="21787">MGLHPVVQHRPEQDLVGEGGEPTISCEKRDSCGEPCSRADAHHDDPVGVDAEFLSIPGEPDEACIAVVDGCGMGVLGGEPVLDGHHNGRSIGRMRHEDVDSRVPVAHHHAAAVHVVDRGQGQRPGRRPKNCQMHVRGAVGSRDVELVHRHGTTGGEVEGALGVRIALTLPRERLRGHPRLGCREVPERGDEVGVEGRPAGRRR</sequence>
<accession>A0A645CI43</accession>
<comment type="caution">
    <text evidence="2">The sequence shown here is derived from an EMBL/GenBank/DDBJ whole genome shotgun (WGS) entry which is preliminary data.</text>
</comment>
<gene>
    <name evidence="2" type="ORF">SDC9_123610</name>
</gene>